<gene>
    <name evidence="2" type="ORF">OdinLCB4_000170</name>
</gene>
<organism evidence="2 3">
    <name type="scientific">Odinarchaeota yellowstonii (strain LCB_4)</name>
    <dbReference type="NCBI Taxonomy" id="1841599"/>
    <lineage>
        <taxon>Archaea</taxon>
        <taxon>Promethearchaeati</taxon>
        <taxon>Candidatus Odinarchaeota</taxon>
        <taxon>Candidatus Odinarchaeia</taxon>
        <taxon>Candidatus Odinarchaeales</taxon>
        <taxon>Candidatus Odinarchaeaceae</taxon>
        <taxon>Candidatus Odinarchaeum</taxon>
    </lineage>
</organism>
<evidence type="ECO:0000256" key="1">
    <source>
        <dbReference type="SAM" id="Phobius"/>
    </source>
</evidence>
<reference evidence="2" key="2">
    <citation type="journal article" date="2022" name="Nat. Microbiol.">
        <title>A closed Candidatus Odinarchaeum chromosome exposes Asgard archaeal viruses.</title>
        <authorList>
            <person name="Tamarit D."/>
            <person name="Caceres E.F."/>
            <person name="Krupovic M."/>
            <person name="Nijland R."/>
            <person name="Eme L."/>
            <person name="Robinson N.P."/>
            <person name="Ettema T.J.G."/>
        </authorList>
    </citation>
    <scope>NUCLEOTIDE SEQUENCE</scope>
    <source>
        <strain evidence="2">LCB_4</strain>
    </source>
</reference>
<dbReference type="Proteomes" id="UP000186851">
    <property type="component" value="Chromosome"/>
</dbReference>
<dbReference type="InterPro" id="IPR007404">
    <property type="entry name" value="YdjM-like"/>
</dbReference>
<name>A0AAF0D2F3_ODILC</name>
<keyword evidence="1" id="KW-0812">Transmembrane</keyword>
<reference evidence="2" key="1">
    <citation type="journal article" date="2017" name="Nature">
        <title>Asgard archaea illuminate the origin of eukaryotic cellular complexity.</title>
        <authorList>
            <person name="Zaremba-Niedzwiedzka K."/>
            <person name="Caceres E.F."/>
            <person name="Saw J.H."/>
            <person name="Backstrom D."/>
            <person name="Juzokaite L."/>
            <person name="Vancaester E."/>
            <person name="Seitz K.W."/>
            <person name="Anantharaman K."/>
            <person name="Starnawski P."/>
            <person name="Kjeldsen K.U."/>
            <person name="Scott M.B."/>
            <person name="Nunoura T."/>
            <person name="Banfield J.F."/>
            <person name="Schramm A."/>
            <person name="Baker B.J."/>
            <person name="Spang A."/>
            <person name="Ettema T.J.G."/>
        </authorList>
    </citation>
    <scope>NUCLEOTIDE SEQUENCE</scope>
    <source>
        <strain evidence="2">LCB_4</strain>
    </source>
</reference>
<keyword evidence="1" id="KW-0472">Membrane</keyword>
<sequence length="175" mass="19591">MPLTPLHYPVAFILYHVSKRHLNLPVLIISSMIPDLEIPLIFFLTGGLIDRLILHSLIGGVVFGVPLTILVFYPLYKIFFKKIAGDISFNGASYKILVLSATIGVLSHTLLDSTQHPYNPLLWPISYNSFNNFILFGDLILASNLLYIIFTISTIAIIVYILLNGRGFLNQIFIG</sequence>
<keyword evidence="1" id="KW-1133">Transmembrane helix</keyword>
<feature type="transmembrane region" description="Helical" evidence="1">
    <location>
        <begin position="133"/>
        <end position="163"/>
    </location>
</feature>
<dbReference type="AlphaFoldDB" id="A0AAF0D2F3"/>
<accession>A0AAF0D2F3</accession>
<dbReference type="Pfam" id="PF04307">
    <property type="entry name" value="YdjM"/>
    <property type="match status" value="1"/>
</dbReference>
<dbReference type="KEGG" id="oyw:OdinLCB4_000170"/>
<feature type="transmembrane region" description="Helical" evidence="1">
    <location>
        <begin position="24"/>
        <end position="46"/>
    </location>
</feature>
<evidence type="ECO:0000313" key="3">
    <source>
        <dbReference type="Proteomes" id="UP000186851"/>
    </source>
</evidence>
<feature type="transmembrane region" description="Helical" evidence="1">
    <location>
        <begin position="96"/>
        <end position="113"/>
    </location>
</feature>
<protein>
    <submittedName>
        <fullName evidence="2">DUF4184 family protein</fullName>
    </submittedName>
</protein>
<proteinExistence type="predicted"/>
<feature type="transmembrane region" description="Helical" evidence="1">
    <location>
        <begin position="52"/>
        <end position="76"/>
    </location>
</feature>
<evidence type="ECO:0000313" key="2">
    <source>
        <dbReference type="EMBL" id="WEU40385.1"/>
    </source>
</evidence>
<dbReference type="EMBL" id="CP091871">
    <property type="protein sequence ID" value="WEU40385.1"/>
    <property type="molecule type" value="Genomic_DNA"/>
</dbReference>